<comment type="caution">
    <text evidence="12">The sequence shown here is derived from an EMBL/GenBank/DDBJ whole genome shotgun (WGS) entry which is preliminary data.</text>
</comment>
<comment type="function">
    <text evidence="9">Essential cell division protein.</text>
</comment>
<dbReference type="AlphaFoldDB" id="A0A512AHE4"/>
<evidence type="ECO:0000256" key="3">
    <source>
        <dbReference type="ARBA" id="ARBA00022519"/>
    </source>
</evidence>
<keyword evidence="13" id="KW-1185">Reference proteome</keyword>
<dbReference type="GO" id="GO:0090529">
    <property type="term" value="P:cell septum assembly"/>
    <property type="evidence" value="ECO:0007669"/>
    <property type="project" value="InterPro"/>
</dbReference>
<evidence type="ECO:0000256" key="9">
    <source>
        <dbReference type="HAMAP-Rule" id="MF_00911"/>
    </source>
</evidence>
<dbReference type="Gene3D" id="3.10.20.310">
    <property type="entry name" value="membrane protein fhac"/>
    <property type="match status" value="1"/>
</dbReference>
<dbReference type="OrthoDB" id="9783091at2"/>
<keyword evidence="5 9" id="KW-0812">Transmembrane</keyword>
<gene>
    <name evidence="9" type="primary">ftsQ</name>
    <name evidence="12" type="ORF">NSE01_09610</name>
</gene>
<dbReference type="PANTHER" id="PTHR35851">
    <property type="entry name" value="CELL DIVISION PROTEIN FTSQ"/>
    <property type="match status" value="1"/>
</dbReference>
<evidence type="ECO:0000259" key="11">
    <source>
        <dbReference type="PROSITE" id="PS51779"/>
    </source>
</evidence>
<dbReference type="Pfam" id="PF08478">
    <property type="entry name" value="POTRA_1"/>
    <property type="match status" value="1"/>
</dbReference>
<dbReference type="GO" id="GO:0005886">
    <property type="term" value="C:plasma membrane"/>
    <property type="evidence" value="ECO:0007669"/>
    <property type="project" value="UniProtKB-SubCell"/>
</dbReference>
<evidence type="ECO:0000256" key="4">
    <source>
        <dbReference type="ARBA" id="ARBA00022618"/>
    </source>
</evidence>
<evidence type="ECO:0000313" key="13">
    <source>
        <dbReference type="Proteomes" id="UP000321464"/>
    </source>
</evidence>
<evidence type="ECO:0000256" key="7">
    <source>
        <dbReference type="ARBA" id="ARBA00023136"/>
    </source>
</evidence>
<keyword evidence="8 9" id="KW-0131">Cell cycle</keyword>
<organism evidence="12 13">
    <name type="scientific">Novosphingobium sediminis</name>
    <dbReference type="NCBI Taxonomy" id="707214"/>
    <lineage>
        <taxon>Bacteria</taxon>
        <taxon>Pseudomonadati</taxon>
        <taxon>Pseudomonadota</taxon>
        <taxon>Alphaproteobacteria</taxon>
        <taxon>Sphingomonadales</taxon>
        <taxon>Sphingomonadaceae</taxon>
        <taxon>Novosphingobium</taxon>
    </lineage>
</organism>
<dbReference type="InterPro" id="IPR026579">
    <property type="entry name" value="FtsQ"/>
</dbReference>
<keyword evidence="2 9" id="KW-1003">Cell membrane</keyword>
<feature type="region of interest" description="Disordered" evidence="10">
    <location>
        <begin position="316"/>
        <end position="337"/>
    </location>
</feature>
<dbReference type="InterPro" id="IPR034746">
    <property type="entry name" value="POTRA"/>
</dbReference>
<dbReference type="InterPro" id="IPR005548">
    <property type="entry name" value="Cell_div_FtsQ/DivIB_C"/>
</dbReference>
<protein>
    <recommendedName>
        <fullName evidence="9">Cell division protein FtsQ</fullName>
    </recommendedName>
</protein>
<dbReference type="PANTHER" id="PTHR35851:SF1">
    <property type="entry name" value="CELL DIVISION PROTEIN FTSQ"/>
    <property type="match status" value="1"/>
</dbReference>
<keyword evidence="6 9" id="KW-1133">Transmembrane helix</keyword>
<reference evidence="12 13" key="1">
    <citation type="submission" date="2019-07" db="EMBL/GenBank/DDBJ databases">
        <title>Whole genome shotgun sequence of Novosphingobium sediminis NBRC 106119.</title>
        <authorList>
            <person name="Hosoyama A."/>
            <person name="Uohara A."/>
            <person name="Ohji S."/>
            <person name="Ichikawa N."/>
        </authorList>
    </citation>
    <scope>NUCLEOTIDE SEQUENCE [LARGE SCALE GENOMIC DNA]</scope>
    <source>
        <strain evidence="12 13">NBRC 106119</strain>
    </source>
</reference>
<name>A0A512AHE4_9SPHN</name>
<dbReference type="HAMAP" id="MF_00911">
    <property type="entry name" value="FtsQ_subfam"/>
    <property type="match status" value="1"/>
</dbReference>
<proteinExistence type="inferred from homology"/>
<keyword evidence="4 9" id="KW-0132">Cell division</keyword>
<comment type="similarity">
    <text evidence="9">Belongs to the FtsQ/DivIB family. FtsQ subfamily.</text>
</comment>
<feature type="compositionally biased region" description="Low complexity" evidence="10">
    <location>
        <begin position="316"/>
        <end position="325"/>
    </location>
</feature>
<accession>A0A512AHE4</accession>
<dbReference type="GO" id="GO:0032153">
    <property type="term" value="C:cell division site"/>
    <property type="evidence" value="ECO:0007669"/>
    <property type="project" value="UniProtKB-UniRule"/>
</dbReference>
<evidence type="ECO:0000256" key="6">
    <source>
        <dbReference type="ARBA" id="ARBA00022989"/>
    </source>
</evidence>
<dbReference type="EMBL" id="BJYR01000007">
    <property type="protein sequence ID" value="GEN99128.1"/>
    <property type="molecule type" value="Genomic_DNA"/>
</dbReference>
<evidence type="ECO:0000313" key="12">
    <source>
        <dbReference type="EMBL" id="GEN99128.1"/>
    </source>
</evidence>
<evidence type="ECO:0000256" key="8">
    <source>
        <dbReference type="ARBA" id="ARBA00023306"/>
    </source>
</evidence>
<comment type="subcellular location">
    <subcellularLocation>
        <location evidence="9">Cell inner membrane</location>
        <topology evidence="9">Single-pass type II membrane protein</topology>
    </subcellularLocation>
    <subcellularLocation>
        <location evidence="1">Membrane</location>
    </subcellularLocation>
    <text evidence="9">Localizes to the division septum.</text>
</comment>
<evidence type="ECO:0000256" key="5">
    <source>
        <dbReference type="ARBA" id="ARBA00022692"/>
    </source>
</evidence>
<keyword evidence="7 9" id="KW-0472">Membrane</keyword>
<evidence type="ECO:0000256" key="1">
    <source>
        <dbReference type="ARBA" id="ARBA00004370"/>
    </source>
</evidence>
<dbReference type="RefSeq" id="WP_147158502.1">
    <property type="nucleotide sequence ID" value="NZ_BJYR01000007.1"/>
</dbReference>
<dbReference type="Pfam" id="PF03799">
    <property type="entry name" value="FtsQ_DivIB_C"/>
    <property type="match status" value="1"/>
</dbReference>
<dbReference type="PROSITE" id="PS51779">
    <property type="entry name" value="POTRA"/>
    <property type="match status" value="1"/>
</dbReference>
<keyword evidence="3 9" id="KW-0997">Cell inner membrane</keyword>
<feature type="domain" description="POTRA" evidence="11">
    <location>
        <begin position="92"/>
        <end position="160"/>
    </location>
</feature>
<evidence type="ECO:0000256" key="2">
    <source>
        <dbReference type="ARBA" id="ARBA00022475"/>
    </source>
</evidence>
<dbReference type="Proteomes" id="UP000321464">
    <property type="component" value="Unassembled WGS sequence"/>
</dbReference>
<evidence type="ECO:0000256" key="10">
    <source>
        <dbReference type="SAM" id="MobiDB-lite"/>
    </source>
</evidence>
<feature type="transmembrane region" description="Helical" evidence="9">
    <location>
        <begin position="53"/>
        <end position="75"/>
    </location>
</feature>
<dbReference type="InterPro" id="IPR013685">
    <property type="entry name" value="POTRA_FtsQ_type"/>
</dbReference>
<dbReference type="GO" id="GO:0043093">
    <property type="term" value="P:FtsZ-dependent cytokinesis"/>
    <property type="evidence" value="ECO:0007669"/>
    <property type="project" value="UniProtKB-UniRule"/>
</dbReference>
<sequence>MAQTIRRGGKAVRKVAAASGTKRKVNAARRQTGSLLDQVMQWIPFSEETLHRILMVVILGGAALLAWIVASMAGVPQLAEAEMAMIASKSGFEVKRVEVRGVNRMNELKIYEKVLGQRDQAMPRLDIATLRDDLLQLSWVKDARVSRQLPDTLVVDVVERSPHAVLRRDGKLTLIDETGHPLENVNPAKAKGLLVLSGNGAEARVPDLVHLLDAAPALRPQVAEAEWIGSRRWNLTFKTRQVVALPEGDTEAASALLTFARMDGVDRLLGGKVASFDMRNPDRIYMRVPGRADELAAAARAEVTAKANAAAAKTEAARSAVASAAPTKAPGSKTAQD</sequence>